<gene>
    <name evidence="4" type="ordered locus">SpiGrapes_0682</name>
</gene>
<keyword evidence="5" id="KW-1185">Reference proteome</keyword>
<name>G8QY18_SPHPG</name>
<feature type="chain" id="PRO_5003514392" evidence="2">
    <location>
        <begin position="22"/>
        <end position="260"/>
    </location>
</feature>
<dbReference type="EMBL" id="CP003155">
    <property type="protein sequence ID" value="AEV28523.1"/>
    <property type="molecule type" value="Genomic_DNA"/>
</dbReference>
<dbReference type="Gene3D" id="3.40.190.10">
    <property type="entry name" value="Periplasmic binding protein-like II"/>
    <property type="match status" value="2"/>
</dbReference>
<dbReference type="KEGG" id="sgp:SpiGrapes_0682"/>
<dbReference type="AlphaFoldDB" id="G8QY18"/>
<dbReference type="Proteomes" id="UP000005632">
    <property type="component" value="Chromosome"/>
</dbReference>
<feature type="domain" description="Solute-binding protein family 3/N-terminal" evidence="3">
    <location>
        <begin position="32"/>
        <end position="260"/>
    </location>
</feature>
<evidence type="ECO:0000259" key="3">
    <source>
        <dbReference type="SMART" id="SM00062"/>
    </source>
</evidence>
<dbReference type="SMART" id="SM00062">
    <property type="entry name" value="PBPb"/>
    <property type="match status" value="1"/>
</dbReference>
<dbReference type="RefSeq" id="WP_014269372.1">
    <property type="nucleotide sequence ID" value="NC_016633.1"/>
</dbReference>
<dbReference type="PANTHER" id="PTHR35936">
    <property type="entry name" value="MEMBRANE-BOUND LYTIC MUREIN TRANSGLYCOSYLASE F"/>
    <property type="match status" value="1"/>
</dbReference>
<accession>G8QY18</accession>
<proteinExistence type="predicted"/>
<feature type="signal peptide" evidence="2">
    <location>
        <begin position="1"/>
        <end position="21"/>
    </location>
</feature>
<dbReference type="InterPro" id="IPR001638">
    <property type="entry name" value="Solute-binding_3/MltF_N"/>
</dbReference>
<dbReference type="Pfam" id="PF00497">
    <property type="entry name" value="SBP_bac_3"/>
    <property type="match status" value="1"/>
</dbReference>
<evidence type="ECO:0000256" key="2">
    <source>
        <dbReference type="SAM" id="SignalP"/>
    </source>
</evidence>
<evidence type="ECO:0000256" key="1">
    <source>
        <dbReference type="ARBA" id="ARBA00022729"/>
    </source>
</evidence>
<protein>
    <submittedName>
        <fullName evidence="4">Periplasmic component of amino acid ABC-type transporter/signal transduction system</fullName>
    </submittedName>
</protein>
<keyword evidence="1 2" id="KW-0732">Signal</keyword>
<dbReference type="STRING" id="158190.SpiGrapes_0682"/>
<evidence type="ECO:0000313" key="5">
    <source>
        <dbReference type="Proteomes" id="UP000005632"/>
    </source>
</evidence>
<reference evidence="4 5" key="1">
    <citation type="submission" date="2011-11" db="EMBL/GenBank/DDBJ databases">
        <title>Complete sequence of Spirochaeta sp. grapes.</title>
        <authorList>
            <consortium name="US DOE Joint Genome Institute"/>
            <person name="Lucas S."/>
            <person name="Han J."/>
            <person name="Lapidus A."/>
            <person name="Cheng J.-F."/>
            <person name="Goodwin L."/>
            <person name="Pitluck S."/>
            <person name="Peters L."/>
            <person name="Ovchinnikova G."/>
            <person name="Munk A.C."/>
            <person name="Detter J.C."/>
            <person name="Han C."/>
            <person name="Tapia R."/>
            <person name="Land M."/>
            <person name="Hauser L."/>
            <person name="Kyrpides N."/>
            <person name="Ivanova N."/>
            <person name="Pagani I."/>
            <person name="Ritalahtilisa K."/>
            <person name="Loeffler F."/>
            <person name="Woyke T."/>
        </authorList>
    </citation>
    <scope>NUCLEOTIDE SEQUENCE [LARGE SCALE GENOMIC DNA]</scope>
    <source>
        <strain evidence="5">ATCC BAA-1885 / DSM 22778 / Grapes</strain>
    </source>
</reference>
<organism evidence="4 5">
    <name type="scientific">Sphaerochaeta pleomorpha (strain ATCC BAA-1885 / DSM 22778 / Grapes)</name>
    <dbReference type="NCBI Taxonomy" id="158190"/>
    <lineage>
        <taxon>Bacteria</taxon>
        <taxon>Pseudomonadati</taxon>
        <taxon>Spirochaetota</taxon>
        <taxon>Spirochaetia</taxon>
        <taxon>Spirochaetales</taxon>
        <taxon>Sphaerochaetaceae</taxon>
        <taxon>Sphaerochaeta</taxon>
    </lineage>
</organism>
<evidence type="ECO:0000313" key="4">
    <source>
        <dbReference type="EMBL" id="AEV28523.1"/>
    </source>
</evidence>
<dbReference type="PANTHER" id="PTHR35936:SF17">
    <property type="entry name" value="ARGININE-BINDING EXTRACELLULAR PROTEIN ARTP"/>
    <property type="match status" value="1"/>
</dbReference>
<dbReference type="OrthoDB" id="9774451at2"/>
<dbReference type="HOGENOM" id="CLU_019602_18_2_12"/>
<dbReference type="SUPFAM" id="SSF53850">
    <property type="entry name" value="Periplasmic binding protein-like II"/>
    <property type="match status" value="1"/>
</dbReference>
<sequence length="260" mass="27773">MKKIAIVLLALLLCCTSVVFAQGQKETGEQNSYVFAANCAWPPLEFVDENGDVVGFEIDLVNEIAKLTGKTITIRNVAWDGIFAGLANGAYNAVASGVSVTEERKPSMDFSTPIMTITQAIIAPKSVNDLIDVTSLHGKTVGVQLGTTGHIYFEDYLKANPKANINVMAYDEIGFGVEDLLNGNLDCVVTDSVIASDYVLANANYSGKLHVTGTASNVGEPIAIAIKKGDAALLKLVNDSLVTLEKNGTMQSLRTKWNIL</sequence>
<dbReference type="eggNOG" id="COG0834">
    <property type="taxonomic scope" value="Bacteria"/>
</dbReference>